<comment type="similarity">
    <text evidence="2">Belongs to the UPF0126 family.</text>
</comment>
<accession>A0A2D2B2K0</accession>
<proteinExistence type="inferred from homology"/>
<keyword evidence="4 7" id="KW-0812">Transmembrane</keyword>
<dbReference type="Pfam" id="PF03458">
    <property type="entry name" value="Gly_transporter"/>
    <property type="match status" value="2"/>
</dbReference>
<sequence length="209" mass="21776">MTALDWAFVVFDYAAVAVFGATGALAAARRKEDIVTFAFFAAITGVGGGTLRDLLIGAPVFWVNSPGYLIVCVLAALAVWVVGERTWRYFALLWLDAVGLSAYAIVGAAKALTMGVHPVSAVVMGVLTATFGGVIRDVLAVAPSVLLRRELYVSCALAGAAVFVILTWFGLNNLVASGAGFLSAFAIRAGAIRYGWALRGFPGKDKPGG</sequence>
<dbReference type="PANTHER" id="PTHR30506:SF3">
    <property type="entry name" value="UPF0126 INNER MEMBRANE PROTEIN YADS-RELATED"/>
    <property type="match status" value="1"/>
</dbReference>
<keyword evidence="3" id="KW-1003">Cell membrane</keyword>
<feature type="domain" description="Glycine transporter" evidence="8">
    <location>
        <begin position="10"/>
        <end position="82"/>
    </location>
</feature>
<comment type="subcellular location">
    <subcellularLocation>
        <location evidence="1">Cell membrane</location>
        <topology evidence="1">Multi-pass membrane protein</topology>
    </subcellularLocation>
</comment>
<evidence type="ECO:0000256" key="7">
    <source>
        <dbReference type="SAM" id="Phobius"/>
    </source>
</evidence>
<dbReference type="RefSeq" id="WP_099623729.1">
    <property type="nucleotide sequence ID" value="NZ_CP024201.1"/>
</dbReference>
<feature type="transmembrane region" description="Helical" evidence="7">
    <location>
        <begin position="34"/>
        <end position="55"/>
    </location>
</feature>
<feature type="transmembrane region" description="Helical" evidence="7">
    <location>
        <begin position="61"/>
        <end position="82"/>
    </location>
</feature>
<evidence type="ECO:0000259" key="8">
    <source>
        <dbReference type="Pfam" id="PF03458"/>
    </source>
</evidence>
<feature type="transmembrane region" description="Helical" evidence="7">
    <location>
        <begin position="151"/>
        <end position="169"/>
    </location>
</feature>
<dbReference type="OrthoDB" id="9791874at2"/>
<evidence type="ECO:0000313" key="10">
    <source>
        <dbReference type="Proteomes" id="UP000228945"/>
    </source>
</evidence>
<evidence type="ECO:0000313" key="9">
    <source>
        <dbReference type="EMBL" id="ATQ44481.1"/>
    </source>
</evidence>
<dbReference type="Proteomes" id="UP000228945">
    <property type="component" value="Chromosome"/>
</dbReference>
<keyword evidence="5 7" id="KW-1133">Transmembrane helix</keyword>
<keyword evidence="10" id="KW-1185">Reference proteome</keyword>
<dbReference type="EMBL" id="CP024201">
    <property type="protein sequence ID" value="ATQ44481.1"/>
    <property type="molecule type" value="Genomic_DNA"/>
</dbReference>
<evidence type="ECO:0000256" key="1">
    <source>
        <dbReference type="ARBA" id="ARBA00004651"/>
    </source>
</evidence>
<evidence type="ECO:0000256" key="3">
    <source>
        <dbReference type="ARBA" id="ARBA00022475"/>
    </source>
</evidence>
<evidence type="ECO:0000256" key="4">
    <source>
        <dbReference type="ARBA" id="ARBA00022692"/>
    </source>
</evidence>
<reference evidence="9 10" key="1">
    <citation type="submission" date="2017-10" db="EMBL/GenBank/DDBJ databases">
        <title>Genome sequence of Caulobacter mirabilis FWC38.</title>
        <authorList>
            <person name="Fiebig A."/>
            <person name="Crosson S."/>
        </authorList>
    </citation>
    <scope>NUCLEOTIDE SEQUENCE [LARGE SCALE GENOMIC DNA]</scope>
    <source>
        <strain evidence="9 10">FWC 38</strain>
    </source>
</reference>
<dbReference type="AlphaFoldDB" id="A0A2D2B2K0"/>
<name>A0A2D2B2K0_9CAUL</name>
<evidence type="ECO:0000256" key="5">
    <source>
        <dbReference type="ARBA" id="ARBA00022989"/>
    </source>
</evidence>
<feature type="transmembrane region" description="Helical" evidence="7">
    <location>
        <begin position="89"/>
        <end position="109"/>
    </location>
</feature>
<organism evidence="9 10">
    <name type="scientific">Caulobacter mirabilis</name>
    <dbReference type="NCBI Taxonomy" id="69666"/>
    <lineage>
        <taxon>Bacteria</taxon>
        <taxon>Pseudomonadati</taxon>
        <taxon>Pseudomonadota</taxon>
        <taxon>Alphaproteobacteria</taxon>
        <taxon>Caulobacterales</taxon>
        <taxon>Caulobacteraceae</taxon>
        <taxon>Caulobacter</taxon>
    </lineage>
</organism>
<feature type="domain" description="Glycine transporter" evidence="8">
    <location>
        <begin position="93"/>
        <end position="166"/>
    </location>
</feature>
<evidence type="ECO:0000256" key="2">
    <source>
        <dbReference type="ARBA" id="ARBA00008193"/>
    </source>
</evidence>
<feature type="transmembrane region" description="Helical" evidence="7">
    <location>
        <begin position="175"/>
        <end position="196"/>
    </location>
</feature>
<keyword evidence="6 7" id="KW-0472">Membrane</keyword>
<dbReference type="KEGG" id="cmb:CSW64_19870"/>
<feature type="transmembrane region" description="Helical" evidence="7">
    <location>
        <begin position="6"/>
        <end position="27"/>
    </location>
</feature>
<protein>
    <recommendedName>
        <fullName evidence="8">Glycine transporter domain-containing protein</fullName>
    </recommendedName>
</protein>
<dbReference type="GO" id="GO:0005886">
    <property type="term" value="C:plasma membrane"/>
    <property type="evidence" value="ECO:0007669"/>
    <property type="project" value="UniProtKB-SubCell"/>
</dbReference>
<gene>
    <name evidence="9" type="ORF">CSW64_19870</name>
</gene>
<feature type="transmembrane region" description="Helical" evidence="7">
    <location>
        <begin position="121"/>
        <end position="139"/>
    </location>
</feature>
<dbReference type="PANTHER" id="PTHR30506">
    <property type="entry name" value="INNER MEMBRANE PROTEIN"/>
    <property type="match status" value="1"/>
</dbReference>
<evidence type="ECO:0000256" key="6">
    <source>
        <dbReference type="ARBA" id="ARBA00023136"/>
    </source>
</evidence>
<dbReference type="InterPro" id="IPR005115">
    <property type="entry name" value="Gly_transporter"/>
</dbReference>